<dbReference type="Proteomes" id="UP000288805">
    <property type="component" value="Unassembled WGS sequence"/>
</dbReference>
<evidence type="ECO:0000256" key="4">
    <source>
        <dbReference type="ARBA" id="ARBA00022825"/>
    </source>
</evidence>
<keyword evidence="2 5" id="KW-0645">Protease</keyword>
<reference evidence="5 6" key="1">
    <citation type="journal article" date="2018" name="PLoS Genet.">
        <title>Population sequencing reveals clonal diversity and ancestral inbreeding in the grapevine cultivar Chardonnay.</title>
        <authorList>
            <person name="Roach M.J."/>
            <person name="Johnson D.L."/>
            <person name="Bohlmann J."/>
            <person name="van Vuuren H.J."/>
            <person name="Jones S.J."/>
            <person name="Pretorius I.S."/>
            <person name="Schmidt S.A."/>
            <person name="Borneman A.R."/>
        </authorList>
    </citation>
    <scope>NUCLEOTIDE SEQUENCE [LARGE SCALE GENOMIC DNA]</scope>
    <source>
        <strain evidence="6">cv. Chardonnay</strain>
        <tissue evidence="5">Leaf</tissue>
    </source>
</reference>
<organism evidence="5 6">
    <name type="scientific">Vitis vinifera</name>
    <name type="common">Grape</name>
    <dbReference type="NCBI Taxonomy" id="29760"/>
    <lineage>
        <taxon>Eukaryota</taxon>
        <taxon>Viridiplantae</taxon>
        <taxon>Streptophyta</taxon>
        <taxon>Embryophyta</taxon>
        <taxon>Tracheophyta</taxon>
        <taxon>Spermatophyta</taxon>
        <taxon>Magnoliopsida</taxon>
        <taxon>eudicotyledons</taxon>
        <taxon>Gunneridae</taxon>
        <taxon>Pentapetalae</taxon>
        <taxon>rosids</taxon>
        <taxon>Vitales</taxon>
        <taxon>Vitaceae</taxon>
        <taxon>Viteae</taxon>
        <taxon>Vitis</taxon>
    </lineage>
</organism>
<dbReference type="GO" id="GO:0008236">
    <property type="term" value="F:serine-type peptidase activity"/>
    <property type="evidence" value="ECO:0007669"/>
    <property type="project" value="UniProtKB-KW"/>
</dbReference>
<protein>
    <submittedName>
        <fullName evidence="5">Serine protease SPPA, chloroplastic</fullName>
    </submittedName>
</protein>
<sequence length="72" mass="8400">MSEENCEMLTALLDNIYGNWLDKISSAKGKKREDTENFINEGVYQVEKLKEEGWITNINYDDEVQNVVSSFY</sequence>
<dbReference type="Gene3D" id="3.90.226.10">
    <property type="entry name" value="2-enoyl-CoA Hydratase, Chain A, domain 1"/>
    <property type="match status" value="1"/>
</dbReference>
<dbReference type="EMBL" id="QGNW01000022">
    <property type="protein sequence ID" value="RVX14191.1"/>
    <property type="molecule type" value="Genomic_DNA"/>
</dbReference>
<gene>
    <name evidence="5" type="primary">SPPA_4</name>
    <name evidence="5" type="ORF">CK203_011419</name>
</gene>
<keyword evidence="3" id="KW-0378">Hydrolase</keyword>
<evidence type="ECO:0000313" key="6">
    <source>
        <dbReference type="Proteomes" id="UP000288805"/>
    </source>
</evidence>
<evidence type="ECO:0000256" key="2">
    <source>
        <dbReference type="ARBA" id="ARBA00022670"/>
    </source>
</evidence>
<comment type="similarity">
    <text evidence="1">Belongs to the peptidase S49 family.</text>
</comment>
<proteinExistence type="inferred from homology"/>
<dbReference type="PANTHER" id="PTHR33209">
    <property type="entry name" value="PROTEASE 4"/>
    <property type="match status" value="1"/>
</dbReference>
<keyword evidence="4" id="KW-0720">Serine protease</keyword>
<dbReference type="PANTHER" id="PTHR33209:SF1">
    <property type="entry name" value="PEPTIDASE S49 DOMAIN-CONTAINING PROTEIN"/>
    <property type="match status" value="1"/>
</dbReference>
<name>A0A438JZ00_VITVI</name>
<dbReference type="GO" id="GO:0006508">
    <property type="term" value="P:proteolysis"/>
    <property type="evidence" value="ECO:0007669"/>
    <property type="project" value="UniProtKB-KW"/>
</dbReference>
<dbReference type="AlphaFoldDB" id="A0A438JZ00"/>
<comment type="caution">
    <text evidence="5">The sequence shown here is derived from an EMBL/GenBank/DDBJ whole genome shotgun (WGS) entry which is preliminary data.</text>
</comment>
<evidence type="ECO:0000313" key="5">
    <source>
        <dbReference type="EMBL" id="RVX14191.1"/>
    </source>
</evidence>
<accession>A0A438JZ00</accession>
<evidence type="ECO:0000256" key="1">
    <source>
        <dbReference type="ARBA" id="ARBA00008683"/>
    </source>
</evidence>
<evidence type="ECO:0000256" key="3">
    <source>
        <dbReference type="ARBA" id="ARBA00022801"/>
    </source>
</evidence>